<gene>
    <name evidence="1" type="primary">SP3B</name>
</gene>
<accession>A0A1A8FYV9</accession>
<proteinExistence type="predicted"/>
<reference evidence="1" key="2">
    <citation type="submission" date="2016-06" db="EMBL/GenBank/DDBJ databases">
        <title>The genome of a short-lived fish provides insights into sex chromosome evolution and the genetic control of aging.</title>
        <authorList>
            <person name="Reichwald K."/>
            <person name="Felder M."/>
            <person name="Petzold A."/>
            <person name="Koch P."/>
            <person name="Groth M."/>
            <person name="Platzer M."/>
        </authorList>
    </citation>
    <scope>NUCLEOTIDE SEQUENCE</scope>
    <source>
        <tissue evidence="1">Brain</tissue>
    </source>
</reference>
<evidence type="ECO:0000313" key="1">
    <source>
        <dbReference type="EMBL" id="SBQ64162.1"/>
    </source>
</evidence>
<reference evidence="1" key="1">
    <citation type="submission" date="2016-05" db="EMBL/GenBank/DDBJ databases">
        <authorList>
            <person name="Lavstsen T."/>
            <person name="Jespersen J.S."/>
        </authorList>
    </citation>
    <scope>NUCLEOTIDE SEQUENCE</scope>
    <source>
        <tissue evidence="1">Brain</tissue>
    </source>
</reference>
<feature type="non-terminal residue" evidence="1">
    <location>
        <position position="116"/>
    </location>
</feature>
<feature type="non-terminal residue" evidence="1">
    <location>
        <position position="1"/>
    </location>
</feature>
<dbReference type="EMBL" id="HAEB01017635">
    <property type="protein sequence ID" value="SBQ64162.1"/>
    <property type="molecule type" value="Transcribed_RNA"/>
</dbReference>
<name>A0A1A8FYV9_9TELE</name>
<dbReference type="AlphaFoldDB" id="A0A1A8FYV9"/>
<protein>
    <submittedName>
        <fullName evidence="1">Sp3b transcription factor</fullName>
    </submittedName>
</protein>
<organism evidence="1">
    <name type="scientific">Nothobranchius korthausae</name>
    <dbReference type="NCBI Taxonomy" id="1143690"/>
    <lineage>
        <taxon>Eukaryota</taxon>
        <taxon>Metazoa</taxon>
        <taxon>Chordata</taxon>
        <taxon>Craniata</taxon>
        <taxon>Vertebrata</taxon>
        <taxon>Euteleostomi</taxon>
        <taxon>Actinopterygii</taxon>
        <taxon>Neopterygii</taxon>
        <taxon>Teleostei</taxon>
        <taxon>Neoteleostei</taxon>
        <taxon>Acanthomorphata</taxon>
        <taxon>Ovalentaria</taxon>
        <taxon>Atherinomorphae</taxon>
        <taxon>Cyprinodontiformes</taxon>
        <taxon>Nothobranchiidae</taxon>
        <taxon>Nothobranchius</taxon>
    </lineage>
</organism>
<sequence>FFFSEILLHQCKSIFFPVYINCHNNTKDIKKKLPHLLCFCDCEKVPLEGRVPIMHLVQLFVLLFSHLVLRIQIGVYKSQTHQYYTYFLEIILFKWQQVLYCKCKADRGLLRAFYRG</sequence>